<evidence type="ECO:0000313" key="2">
    <source>
        <dbReference type="Proteomes" id="UP000499080"/>
    </source>
</evidence>
<comment type="caution">
    <text evidence="1">The sequence shown here is derived from an EMBL/GenBank/DDBJ whole genome shotgun (WGS) entry which is preliminary data.</text>
</comment>
<gene>
    <name evidence="1" type="ORF">AVEN_179506_1</name>
</gene>
<dbReference type="Proteomes" id="UP000499080">
    <property type="component" value="Unassembled WGS sequence"/>
</dbReference>
<sequence>MTNPVTKRVFNDVEEHDMELCPDSAVLWGCLLERGKNTAHKYTKCCHDGKVQAAHFLMHSRKQTEIAMLKLSTANSGIRFCLILFDLAQIKTTTWNVYAYRFVSRCTSGFP</sequence>
<reference evidence="1 2" key="1">
    <citation type="journal article" date="2019" name="Sci. Rep.">
        <title>Orb-weaving spider Araneus ventricosus genome elucidates the spidroin gene catalogue.</title>
        <authorList>
            <person name="Kono N."/>
            <person name="Nakamura H."/>
            <person name="Ohtoshi R."/>
            <person name="Moran D.A.P."/>
            <person name="Shinohara A."/>
            <person name="Yoshida Y."/>
            <person name="Fujiwara M."/>
            <person name="Mori M."/>
            <person name="Tomita M."/>
            <person name="Arakawa K."/>
        </authorList>
    </citation>
    <scope>NUCLEOTIDE SEQUENCE [LARGE SCALE GENOMIC DNA]</scope>
</reference>
<evidence type="ECO:0000313" key="1">
    <source>
        <dbReference type="EMBL" id="GBM82195.1"/>
    </source>
</evidence>
<keyword evidence="2" id="KW-1185">Reference proteome</keyword>
<accession>A0A4Y2IWZ9</accession>
<proteinExistence type="predicted"/>
<dbReference type="EMBL" id="BGPR01002994">
    <property type="protein sequence ID" value="GBM82195.1"/>
    <property type="molecule type" value="Genomic_DNA"/>
</dbReference>
<dbReference type="AlphaFoldDB" id="A0A4Y2IWZ9"/>
<organism evidence="1 2">
    <name type="scientific">Araneus ventricosus</name>
    <name type="common">Orbweaver spider</name>
    <name type="synonym">Epeira ventricosa</name>
    <dbReference type="NCBI Taxonomy" id="182803"/>
    <lineage>
        <taxon>Eukaryota</taxon>
        <taxon>Metazoa</taxon>
        <taxon>Ecdysozoa</taxon>
        <taxon>Arthropoda</taxon>
        <taxon>Chelicerata</taxon>
        <taxon>Arachnida</taxon>
        <taxon>Araneae</taxon>
        <taxon>Araneomorphae</taxon>
        <taxon>Entelegynae</taxon>
        <taxon>Araneoidea</taxon>
        <taxon>Araneidae</taxon>
        <taxon>Araneus</taxon>
    </lineage>
</organism>
<protein>
    <submittedName>
        <fullName evidence="1">Uncharacterized protein</fullName>
    </submittedName>
</protein>
<name>A0A4Y2IWZ9_ARAVE</name>